<dbReference type="EMBL" id="DS935393">
    <property type="protein sequence ID" value="EEC18101.1"/>
    <property type="molecule type" value="Genomic_DNA"/>
</dbReference>
<proteinExistence type="predicted"/>
<gene>
    <name evidence="3" type="ORF">IscW_ISCW023146</name>
</gene>
<dbReference type="Proteomes" id="UP000001555">
    <property type="component" value="Unassembled WGS sequence"/>
</dbReference>
<name>B7QGX9_IXOSC</name>
<feature type="compositionally biased region" description="Low complexity" evidence="1">
    <location>
        <begin position="101"/>
        <end position="118"/>
    </location>
</feature>
<keyword evidence="2" id="KW-0812">Transmembrane</keyword>
<feature type="region of interest" description="Disordered" evidence="1">
    <location>
        <begin position="1"/>
        <end position="140"/>
    </location>
</feature>
<dbReference type="HOGENOM" id="CLU_1148318_0_0_1"/>
<keyword evidence="5" id="KW-1185">Reference proteome</keyword>
<evidence type="ECO:0000256" key="1">
    <source>
        <dbReference type="SAM" id="MobiDB-lite"/>
    </source>
</evidence>
<reference evidence="4" key="2">
    <citation type="submission" date="2020-05" db="UniProtKB">
        <authorList>
            <consortium name="EnsemblMetazoa"/>
        </authorList>
    </citation>
    <scope>IDENTIFICATION</scope>
    <source>
        <strain evidence="4">wikel</strain>
    </source>
</reference>
<feature type="transmembrane region" description="Helical" evidence="2">
    <location>
        <begin position="195"/>
        <end position="215"/>
    </location>
</feature>
<protein>
    <submittedName>
        <fullName evidence="3 4">Uncharacterized protein</fullName>
    </submittedName>
</protein>
<evidence type="ECO:0000313" key="3">
    <source>
        <dbReference type="EMBL" id="EEC18101.1"/>
    </source>
</evidence>
<dbReference type="AlphaFoldDB" id="B7QGX9"/>
<keyword evidence="2" id="KW-0472">Membrane</keyword>
<dbReference type="InParanoid" id="B7QGX9"/>
<feature type="compositionally biased region" description="Basic and acidic residues" evidence="1">
    <location>
        <begin position="8"/>
        <end position="17"/>
    </location>
</feature>
<dbReference type="VEuPathDB" id="VectorBase:ISCI023146"/>
<accession>B7QGX9</accession>
<evidence type="ECO:0000313" key="4">
    <source>
        <dbReference type="EnsemblMetazoa" id="ISCW023146-PA"/>
    </source>
</evidence>
<evidence type="ECO:0000313" key="5">
    <source>
        <dbReference type="Proteomes" id="UP000001555"/>
    </source>
</evidence>
<keyword evidence="2" id="KW-1133">Transmembrane helix</keyword>
<dbReference type="PaxDb" id="6945-B7QGX9"/>
<dbReference type="VEuPathDB" id="VectorBase:ISCW023146"/>
<dbReference type="EnsemblMetazoa" id="ISCW023146-RA">
    <property type="protein sequence ID" value="ISCW023146-PA"/>
    <property type="gene ID" value="ISCW023146"/>
</dbReference>
<reference evidence="3 5" key="1">
    <citation type="submission" date="2008-03" db="EMBL/GenBank/DDBJ databases">
        <title>Annotation of Ixodes scapularis.</title>
        <authorList>
            <consortium name="Ixodes scapularis Genome Project Consortium"/>
            <person name="Caler E."/>
            <person name="Hannick L.I."/>
            <person name="Bidwell S."/>
            <person name="Joardar V."/>
            <person name="Thiagarajan M."/>
            <person name="Amedeo P."/>
            <person name="Galinsky K.J."/>
            <person name="Schobel S."/>
            <person name="Inman J."/>
            <person name="Hostetler J."/>
            <person name="Miller J."/>
            <person name="Hammond M."/>
            <person name="Megy K."/>
            <person name="Lawson D."/>
            <person name="Kodira C."/>
            <person name="Sutton G."/>
            <person name="Meyer J."/>
            <person name="Hill C.A."/>
            <person name="Birren B."/>
            <person name="Nene V."/>
            <person name="Collins F."/>
            <person name="Alarcon-Chaidez F."/>
            <person name="Wikel S."/>
            <person name="Strausberg R."/>
        </authorList>
    </citation>
    <scope>NUCLEOTIDE SEQUENCE [LARGE SCALE GENOMIC DNA]</scope>
    <source>
        <strain evidence="5">Wikel</strain>
        <strain evidence="3">Wikel colony</strain>
    </source>
</reference>
<organism>
    <name type="scientific">Ixodes scapularis</name>
    <name type="common">Black-legged tick</name>
    <name type="synonym">Deer tick</name>
    <dbReference type="NCBI Taxonomy" id="6945"/>
    <lineage>
        <taxon>Eukaryota</taxon>
        <taxon>Metazoa</taxon>
        <taxon>Ecdysozoa</taxon>
        <taxon>Arthropoda</taxon>
        <taxon>Chelicerata</taxon>
        <taxon>Arachnida</taxon>
        <taxon>Acari</taxon>
        <taxon>Parasitiformes</taxon>
        <taxon>Ixodida</taxon>
        <taxon>Ixodoidea</taxon>
        <taxon>Ixodidae</taxon>
        <taxon>Ixodinae</taxon>
        <taxon>Ixodes</taxon>
    </lineage>
</organism>
<evidence type="ECO:0000256" key="2">
    <source>
        <dbReference type="SAM" id="Phobius"/>
    </source>
</evidence>
<feature type="compositionally biased region" description="Basic residues" evidence="1">
    <location>
        <begin position="18"/>
        <end position="29"/>
    </location>
</feature>
<sequence length="242" mass="24799">MEETSEQPTKKDAEAKKRRESHHKRKRSRTAQPSTWRAGEVTGASPAEEVPETFSSSVKKDERSFSTASDAGQRGSADHNDDPAAEPLVVTAAVTPESVSTGDNAAGADRARDSSTASPMSGFLSPTAPTPTDAEGLSTRGPYGGFATPDGVAGTFTPTTGLASPPSRPLAPASTVGKVVRGVIATRPSCPPACVGAVTAVCFAGLVVLLIRVLAYNASGKTESKTGNASVYSLQAPLFAPL</sequence>
<dbReference type="EMBL" id="ABJB010410906">
    <property type="status" value="NOT_ANNOTATED_CDS"/>
    <property type="molecule type" value="Genomic_DNA"/>
</dbReference>